<evidence type="ECO:0000313" key="2">
    <source>
        <dbReference type="EMBL" id="ACY19752.1"/>
    </source>
</evidence>
<accession>D0LDD2</accession>
<proteinExistence type="predicted"/>
<feature type="domain" description="Htaa" evidence="1">
    <location>
        <begin position="216"/>
        <end position="325"/>
    </location>
</feature>
<dbReference type="eggNOG" id="ENOG5030J89">
    <property type="taxonomic scope" value="Bacteria"/>
</dbReference>
<dbReference type="AlphaFoldDB" id="D0LDD2"/>
<dbReference type="InterPro" id="IPR007331">
    <property type="entry name" value="Htaa"/>
</dbReference>
<dbReference type="OrthoDB" id="7210788at2"/>
<gene>
    <name evidence="2" type="ordered locus">Gbro_0418</name>
</gene>
<organism evidence="2 3">
    <name type="scientific">Gordonia bronchialis (strain ATCC 25592 / DSM 43247 / BCRC 13721 / JCM 3198 / KCTC 3076 / NBRC 16047 / NCTC 10667)</name>
    <name type="common">Rhodococcus bronchialis</name>
    <dbReference type="NCBI Taxonomy" id="526226"/>
    <lineage>
        <taxon>Bacteria</taxon>
        <taxon>Bacillati</taxon>
        <taxon>Actinomycetota</taxon>
        <taxon>Actinomycetes</taxon>
        <taxon>Mycobacteriales</taxon>
        <taxon>Gordoniaceae</taxon>
        <taxon>Gordonia</taxon>
    </lineage>
</organism>
<dbReference type="Proteomes" id="UP000001219">
    <property type="component" value="Chromosome"/>
</dbReference>
<keyword evidence="3" id="KW-1185">Reference proteome</keyword>
<name>D0LDD2_GORB4</name>
<dbReference type="RefSeq" id="WP_012832341.1">
    <property type="nucleotide sequence ID" value="NC_013441.1"/>
</dbReference>
<protein>
    <recommendedName>
        <fullName evidence="1">Htaa domain-containing protein</fullName>
    </recommendedName>
</protein>
<reference evidence="2 3" key="2">
    <citation type="journal article" date="2010" name="Stand. Genomic Sci.">
        <title>Complete genome sequence of Gordonia bronchialis type strain (3410).</title>
        <authorList>
            <person name="Ivanova N."/>
            <person name="Sikorski J."/>
            <person name="Jando M."/>
            <person name="Lapidus A."/>
            <person name="Nolan M."/>
            <person name="Lucas S."/>
            <person name="Del Rio T.G."/>
            <person name="Tice H."/>
            <person name="Copeland A."/>
            <person name="Cheng J.F."/>
            <person name="Chen F."/>
            <person name="Bruce D."/>
            <person name="Goodwin L."/>
            <person name="Pitluck S."/>
            <person name="Mavromatis K."/>
            <person name="Ovchinnikova G."/>
            <person name="Pati A."/>
            <person name="Chen A."/>
            <person name="Palaniappan K."/>
            <person name="Land M."/>
            <person name="Hauser L."/>
            <person name="Chang Y.J."/>
            <person name="Jeffries C.D."/>
            <person name="Chain P."/>
            <person name="Saunders E."/>
            <person name="Han C."/>
            <person name="Detter J.C."/>
            <person name="Brettin T."/>
            <person name="Rohde M."/>
            <person name="Goker M."/>
            <person name="Bristow J."/>
            <person name="Eisen J.A."/>
            <person name="Markowitz V."/>
            <person name="Hugenholtz P."/>
            <person name="Klenk H.P."/>
            <person name="Kyrpides N.C."/>
        </authorList>
    </citation>
    <scope>NUCLEOTIDE SEQUENCE [LARGE SCALE GENOMIC DNA]</scope>
    <source>
        <strain evidence="3">ATCC 25592 / DSM 43247 / BCRC 13721 / JCM 3198 / KCTC 3076 / NBRC 16047 / NCTC 10667</strain>
    </source>
</reference>
<dbReference type="EMBL" id="CP001802">
    <property type="protein sequence ID" value="ACY19752.1"/>
    <property type="molecule type" value="Genomic_DNA"/>
</dbReference>
<reference evidence="3" key="1">
    <citation type="submission" date="2009-10" db="EMBL/GenBank/DDBJ databases">
        <title>The complete chromosome of Gordonia bronchialis DSM 43247.</title>
        <authorList>
            <consortium name="US DOE Joint Genome Institute (JGI-PGF)"/>
            <person name="Lucas S."/>
            <person name="Copeland A."/>
            <person name="Lapidus A."/>
            <person name="Glavina del Rio T."/>
            <person name="Dalin E."/>
            <person name="Tice H."/>
            <person name="Bruce D."/>
            <person name="Goodwin L."/>
            <person name="Pitluck S."/>
            <person name="Kyrpides N."/>
            <person name="Mavromatis K."/>
            <person name="Ivanova N."/>
            <person name="Ovchinnikova G."/>
            <person name="Saunders E."/>
            <person name="Brettin T."/>
            <person name="Detter J.C."/>
            <person name="Han C."/>
            <person name="Larimer F."/>
            <person name="Land M."/>
            <person name="Hauser L."/>
            <person name="Markowitz V."/>
            <person name="Cheng J.-F."/>
            <person name="Hugenholtz P."/>
            <person name="Woyke T."/>
            <person name="Wu D."/>
            <person name="Jando M."/>
            <person name="Schneider S."/>
            <person name="Goeker M."/>
            <person name="Klenk H.-P."/>
            <person name="Eisen J.A."/>
        </authorList>
    </citation>
    <scope>NUCLEOTIDE SEQUENCE [LARGE SCALE GENOMIC DNA]</scope>
    <source>
        <strain evidence="3">ATCC 25592 / DSM 43247 / BCRC 13721 / JCM 3198 / KCTC 3076 / NBRC 16047 / NCTC 10667</strain>
    </source>
</reference>
<dbReference type="HOGENOM" id="CLU_066181_0_0_11"/>
<dbReference type="STRING" id="526226.Gbro_0418"/>
<sequence>MQRRILSRRLGILVVLAVALTGLVLPSSVTGAHAAPVFRPHIDVFAADGVTPIGNTVVHPGDTLVVKGRGLDPNANRGGGFPLPVPPGVPHGTFIAFGAFAPHWKPSAGAPESARAATRLGVQWALAPSALAQVPSAPFDMRRTIRQQWVPLSPQGTFTARVVASTPKDTPAGARYGVYTYGAAGAVNAAQELSVPINYSTTPGANTPKPAPRNLIWAYSPSFYRTVTKQLQGGVYGTDGAGVDDAGRLTFALRDGAVRNGNGVLRFRGTIVAFTRFHLSEIALADPVIRVANGRGVLSMRTSTTNTNGTDALRRIDIADVDLSRIGNGRDVFGASVRFRPGITPEALALLSVGPAAPLDLRFPVAR</sequence>
<evidence type="ECO:0000259" key="1">
    <source>
        <dbReference type="Pfam" id="PF04213"/>
    </source>
</evidence>
<evidence type="ECO:0000313" key="3">
    <source>
        <dbReference type="Proteomes" id="UP000001219"/>
    </source>
</evidence>
<dbReference type="KEGG" id="gbr:Gbro_0418"/>
<dbReference type="Pfam" id="PF04213">
    <property type="entry name" value="HtaA"/>
    <property type="match status" value="1"/>
</dbReference>